<dbReference type="GO" id="GO:0047389">
    <property type="term" value="F:glycerophosphocholine phosphodiesterase activity"/>
    <property type="evidence" value="ECO:0007669"/>
    <property type="project" value="TreeGrafter"/>
</dbReference>
<reference evidence="3" key="3">
    <citation type="submission" date="2019-06" db="EMBL/GenBank/DDBJ databases">
        <authorList>
            <person name="Poynton C."/>
            <person name="Hasenbein S."/>
            <person name="Benoit J.B."/>
            <person name="Sepulveda M.S."/>
            <person name="Poelchau M.F."/>
            <person name="Murali S.C."/>
            <person name="Chen S."/>
            <person name="Glastad K.M."/>
            <person name="Werren J.H."/>
            <person name="Vineis J.H."/>
            <person name="Bowen J.L."/>
            <person name="Friedrich M."/>
            <person name="Jones J."/>
            <person name="Robertson H.M."/>
            <person name="Feyereisen R."/>
            <person name="Mechler-Hickson A."/>
            <person name="Mathers N."/>
            <person name="Lee C.E."/>
            <person name="Colbourne J.K."/>
            <person name="Biales A."/>
            <person name="Johnston J.S."/>
            <person name="Wellborn G.A."/>
            <person name="Rosendale A.J."/>
            <person name="Cridge A.G."/>
            <person name="Munoz-Torres M.C."/>
            <person name="Bain P.A."/>
            <person name="Manny A.R."/>
            <person name="Major K.M."/>
            <person name="Lambert F.N."/>
            <person name="Vulpe C.D."/>
            <person name="Tuck P."/>
            <person name="Blalock B.J."/>
            <person name="Lin Y.-Y."/>
            <person name="Smith M.E."/>
            <person name="Ochoa-Acuna H."/>
            <person name="Chen M.-J.M."/>
            <person name="Childers C.P."/>
            <person name="Qu J."/>
            <person name="Dugan S."/>
            <person name="Lee S.L."/>
            <person name="Chao H."/>
            <person name="Dinh H."/>
            <person name="Han Y."/>
            <person name="Doddapaneni H."/>
            <person name="Worley K.C."/>
            <person name="Muzny D.M."/>
            <person name="Gibbs R.A."/>
            <person name="Richards S."/>
        </authorList>
    </citation>
    <scope>NUCLEOTIDE SEQUENCE</scope>
    <source>
        <strain evidence="3">HAZT.00-mixed</strain>
        <tissue evidence="3">Whole organism</tissue>
    </source>
</reference>
<dbReference type="InterPro" id="IPR030395">
    <property type="entry name" value="GP_PDE_dom"/>
</dbReference>
<dbReference type="InterPro" id="IPR051578">
    <property type="entry name" value="GDPD"/>
</dbReference>
<dbReference type="AlphaFoldDB" id="A0A6A0GWE8"/>
<evidence type="ECO:0000259" key="2">
    <source>
        <dbReference type="PROSITE" id="PS51704"/>
    </source>
</evidence>
<keyword evidence="1" id="KW-0378">Hydrolase</keyword>
<dbReference type="EMBL" id="JQDR03012830">
    <property type="protein sequence ID" value="KAA0190685.1"/>
    <property type="molecule type" value="Genomic_DNA"/>
</dbReference>
<protein>
    <recommendedName>
        <fullName evidence="2">GP-PDE domain-containing protein</fullName>
    </recommendedName>
</protein>
<reference evidence="3" key="2">
    <citation type="journal article" date="2018" name="Environ. Sci. Technol.">
        <title>The Toxicogenome of Hyalella azteca: A Model for Sediment Ecotoxicology and Evolutionary Toxicology.</title>
        <authorList>
            <person name="Poynton H.C."/>
            <person name="Hasenbein S."/>
            <person name="Benoit J.B."/>
            <person name="Sepulveda M.S."/>
            <person name="Poelchau M.F."/>
            <person name="Hughes D.S.T."/>
            <person name="Murali S.C."/>
            <person name="Chen S."/>
            <person name="Glastad K.M."/>
            <person name="Goodisman M.A.D."/>
            <person name="Werren J.H."/>
            <person name="Vineis J.H."/>
            <person name="Bowen J.L."/>
            <person name="Friedrich M."/>
            <person name="Jones J."/>
            <person name="Robertson H.M."/>
            <person name="Feyereisen R."/>
            <person name="Mechler-Hickson A."/>
            <person name="Mathers N."/>
            <person name="Lee C.E."/>
            <person name="Colbourne J.K."/>
            <person name="Biales A."/>
            <person name="Johnston J.S."/>
            <person name="Wellborn G.A."/>
            <person name="Rosendale A.J."/>
            <person name="Cridge A.G."/>
            <person name="Munoz-Torres M.C."/>
            <person name="Bain P.A."/>
            <person name="Manny A.R."/>
            <person name="Major K.M."/>
            <person name="Lambert F.N."/>
            <person name="Vulpe C.D."/>
            <person name="Tuck P."/>
            <person name="Blalock B.J."/>
            <person name="Lin Y.Y."/>
            <person name="Smith M.E."/>
            <person name="Ochoa-Acuna H."/>
            <person name="Chen M.M."/>
            <person name="Childers C.P."/>
            <person name="Qu J."/>
            <person name="Dugan S."/>
            <person name="Lee S.L."/>
            <person name="Chao H."/>
            <person name="Dinh H."/>
            <person name="Han Y."/>
            <person name="Doddapaneni H."/>
            <person name="Worley K.C."/>
            <person name="Muzny D.M."/>
            <person name="Gibbs R.A."/>
            <person name="Richards S."/>
        </authorList>
    </citation>
    <scope>NUCLEOTIDE SEQUENCE</scope>
    <source>
        <strain evidence="3">HAZT.00-mixed</strain>
        <tissue evidence="3">Whole organism</tissue>
    </source>
</reference>
<dbReference type="PANTHER" id="PTHR22958">
    <property type="entry name" value="GLYCEROPHOSPHORYL DIESTER PHOSPHODIESTERASE"/>
    <property type="match status" value="1"/>
</dbReference>
<proteinExistence type="predicted"/>
<dbReference type="Proteomes" id="UP000711488">
    <property type="component" value="Unassembled WGS sequence"/>
</dbReference>
<dbReference type="PROSITE" id="PS51704">
    <property type="entry name" value="GP_PDE"/>
    <property type="match status" value="1"/>
</dbReference>
<sequence>MLRLKQNRYPVLFLTQGITELWPPYDDYRCQNIRQAVLYATSADILLLRDPDQMKLALQKNLVVFCWGEHNNDRSTIAYLKSLGMHGIIYD</sequence>
<reference evidence="3" key="1">
    <citation type="submission" date="2014-08" db="EMBL/GenBank/DDBJ databases">
        <authorList>
            <person name="Murali S."/>
            <person name="Richards S."/>
            <person name="Bandaranaike D."/>
            <person name="Bellair M."/>
            <person name="Blankenburg K."/>
            <person name="Chao H."/>
            <person name="Dinh H."/>
            <person name="Doddapaneni H."/>
            <person name="Dugan-Rocha S."/>
            <person name="Elkadiri S."/>
            <person name="Gnanaolivu R."/>
            <person name="Hughes D."/>
            <person name="Lee S."/>
            <person name="Li M."/>
            <person name="Ming W."/>
            <person name="Munidasa M."/>
            <person name="Muniz J."/>
            <person name="Nguyen L."/>
            <person name="Osuji N."/>
            <person name="Pu L.-L."/>
            <person name="Puazo M."/>
            <person name="Skinner E."/>
            <person name="Qu C."/>
            <person name="Quiroz J."/>
            <person name="Raj R."/>
            <person name="Weissenberger G."/>
            <person name="Xin Y."/>
            <person name="Zou X."/>
            <person name="Han Y."/>
            <person name="Worley K."/>
            <person name="Muzny D."/>
            <person name="Gibbs R."/>
        </authorList>
    </citation>
    <scope>NUCLEOTIDE SEQUENCE</scope>
    <source>
        <strain evidence="3">HAZT.00-mixed</strain>
        <tissue evidence="3">Whole organism</tissue>
    </source>
</reference>
<name>A0A6A0GWE8_HYAAZ</name>
<evidence type="ECO:0000313" key="3">
    <source>
        <dbReference type="EMBL" id="KAA0190685.1"/>
    </source>
</evidence>
<comment type="caution">
    <text evidence="3">The sequence shown here is derived from an EMBL/GenBank/DDBJ whole genome shotgun (WGS) entry which is preliminary data.</text>
</comment>
<dbReference type="SUPFAM" id="SSF51695">
    <property type="entry name" value="PLC-like phosphodiesterases"/>
    <property type="match status" value="1"/>
</dbReference>
<organism evidence="3">
    <name type="scientific">Hyalella azteca</name>
    <name type="common">Amphipod</name>
    <dbReference type="NCBI Taxonomy" id="294128"/>
    <lineage>
        <taxon>Eukaryota</taxon>
        <taxon>Metazoa</taxon>
        <taxon>Ecdysozoa</taxon>
        <taxon>Arthropoda</taxon>
        <taxon>Crustacea</taxon>
        <taxon>Multicrustacea</taxon>
        <taxon>Malacostraca</taxon>
        <taxon>Eumalacostraca</taxon>
        <taxon>Peracarida</taxon>
        <taxon>Amphipoda</taxon>
        <taxon>Senticaudata</taxon>
        <taxon>Talitrida</taxon>
        <taxon>Talitroidea</taxon>
        <taxon>Hyalellidae</taxon>
        <taxon>Hyalella</taxon>
    </lineage>
</organism>
<feature type="non-terminal residue" evidence="3">
    <location>
        <position position="91"/>
    </location>
</feature>
<gene>
    <name evidence="3" type="ORF">HAZT_HAZT006894</name>
</gene>
<accession>A0A6A0GWE8</accession>
<dbReference type="Pfam" id="PF03009">
    <property type="entry name" value="GDPD"/>
    <property type="match status" value="1"/>
</dbReference>
<dbReference type="GO" id="GO:0046475">
    <property type="term" value="P:glycerophospholipid catabolic process"/>
    <property type="evidence" value="ECO:0007669"/>
    <property type="project" value="TreeGrafter"/>
</dbReference>
<dbReference type="Gene3D" id="3.20.20.190">
    <property type="entry name" value="Phosphatidylinositol (PI) phosphodiesterase"/>
    <property type="match status" value="1"/>
</dbReference>
<dbReference type="InterPro" id="IPR017946">
    <property type="entry name" value="PLC-like_Pdiesterase_TIM-brl"/>
</dbReference>
<evidence type="ECO:0000256" key="1">
    <source>
        <dbReference type="ARBA" id="ARBA00022801"/>
    </source>
</evidence>
<dbReference type="PANTHER" id="PTHR22958:SF1">
    <property type="entry name" value="GLYCEROPHOSPHOCHOLINE PHOSPHODIESTERASE GPCPD1"/>
    <property type="match status" value="1"/>
</dbReference>
<feature type="domain" description="GP-PDE" evidence="2">
    <location>
        <begin position="1"/>
        <end position="91"/>
    </location>
</feature>